<evidence type="ECO:0008006" key="3">
    <source>
        <dbReference type="Google" id="ProtNLM"/>
    </source>
</evidence>
<dbReference type="EMBL" id="LJCR01000112">
    <property type="protein sequence ID" value="KPV54110.1"/>
    <property type="molecule type" value="Genomic_DNA"/>
</dbReference>
<protein>
    <recommendedName>
        <fullName evidence="3">Phage portal protein</fullName>
    </recommendedName>
</protein>
<dbReference type="Proteomes" id="UP000050509">
    <property type="component" value="Unassembled WGS sequence"/>
</dbReference>
<proteinExistence type="predicted"/>
<keyword evidence="2" id="KW-1185">Reference proteome</keyword>
<dbReference type="AlphaFoldDB" id="A0A0P9DVH9"/>
<comment type="caution">
    <text evidence="1">The sequence shown here is derived from an EMBL/GenBank/DDBJ whole genome shotgun (WGS) entry which is preliminary data.</text>
</comment>
<accession>A0A0P9DVH9</accession>
<evidence type="ECO:0000313" key="2">
    <source>
        <dbReference type="Proteomes" id="UP000050509"/>
    </source>
</evidence>
<reference evidence="1 2" key="1">
    <citation type="submission" date="2015-09" db="EMBL/GenBank/DDBJ databases">
        <title>Draft genome sequence of Kouleothrix aurantiaca JCM 19913.</title>
        <authorList>
            <person name="Hemp J."/>
        </authorList>
    </citation>
    <scope>NUCLEOTIDE SEQUENCE [LARGE SCALE GENOMIC DNA]</scope>
    <source>
        <strain evidence="1 2">COM-B</strain>
    </source>
</reference>
<evidence type="ECO:0000313" key="1">
    <source>
        <dbReference type="EMBL" id="KPV54110.1"/>
    </source>
</evidence>
<organism evidence="1 2">
    <name type="scientific">Kouleothrix aurantiaca</name>
    <dbReference type="NCBI Taxonomy" id="186479"/>
    <lineage>
        <taxon>Bacteria</taxon>
        <taxon>Bacillati</taxon>
        <taxon>Chloroflexota</taxon>
        <taxon>Chloroflexia</taxon>
        <taxon>Chloroflexales</taxon>
        <taxon>Roseiflexineae</taxon>
        <taxon>Roseiflexaceae</taxon>
        <taxon>Kouleothrix</taxon>
    </lineage>
</organism>
<sequence>MDAIAGKLEIDDEAIKAGKVKVAKEIQRWLGDDRWSLVERELYQCVVRDGKAFVLTTWGADGPTFTVREAFNGVCGAHVAKENGAPIYAFNTWQFDDLAYFDVYFPNRIEKYIKAGDKKEWAERRDTPDEEWPVSWTDTDGKPLGIAITEFAIDNSDIADALQLGRDLNEALLDLLATSRTQGWPQKYLVGQKNAGVLLNDLGQPVVSGLTGQPIRRAVQTAPGSIMLLNEGSELGQLEPAKADPGVLDKLLEFLSFVTTVPSHYFTGQWPSGVALIQAESRLNHKVEDHQGRLTSAVVAILRFTIRLSNHFAGTNYDPNQPITIPWHSPEVETEDLKREREQFQQEGLTNLVNAGLMSKEIAVRTLHPDWTEQQITDELVRLNIVQQSIPE</sequence>
<gene>
    <name evidence="1" type="ORF">SE17_05745</name>
</gene>
<name>A0A0P9DVH9_9CHLR</name>